<feature type="compositionally biased region" description="Polar residues" evidence="1">
    <location>
        <begin position="1188"/>
        <end position="1197"/>
    </location>
</feature>
<name>A0A2P6Q772_ROSCH</name>
<organism evidence="3 4">
    <name type="scientific">Rosa chinensis</name>
    <name type="common">China rose</name>
    <dbReference type="NCBI Taxonomy" id="74649"/>
    <lineage>
        <taxon>Eukaryota</taxon>
        <taxon>Viridiplantae</taxon>
        <taxon>Streptophyta</taxon>
        <taxon>Embryophyta</taxon>
        <taxon>Tracheophyta</taxon>
        <taxon>Spermatophyta</taxon>
        <taxon>Magnoliopsida</taxon>
        <taxon>eudicotyledons</taxon>
        <taxon>Gunneridae</taxon>
        <taxon>Pentapetalae</taxon>
        <taxon>rosids</taxon>
        <taxon>fabids</taxon>
        <taxon>Rosales</taxon>
        <taxon>Rosaceae</taxon>
        <taxon>Rosoideae</taxon>
        <taxon>Rosoideae incertae sedis</taxon>
        <taxon>Rosa</taxon>
    </lineage>
</organism>
<dbReference type="Gramene" id="PRQ30022">
    <property type="protein sequence ID" value="PRQ30022"/>
    <property type="gene ID" value="RchiOBHm_Chr5g0020111"/>
</dbReference>
<evidence type="ECO:0000313" key="3">
    <source>
        <dbReference type="EMBL" id="PRQ30022.1"/>
    </source>
</evidence>
<protein>
    <submittedName>
        <fullName evidence="3">Putative development/cell death domain-containing protein</fullName>
    </submittedName>
</protein>
<feature type="region of interest" description="Disordered" evidence="1">
    <location>
        <begin position="699"/>
        <end position="750"/>
    </location>
</feature>
<comment type="caution">
    <text evidence="3">The sequence shown here is derived from an EMBL/GenBank/DDBJ whole genome shotgun (WGS) entry which is preliminary data.</text>
</comment>
<dbReference type="Proteomes" id="UP000238479">
    <property type="component" value="Chromosome 5"/>
</dbReference>
<dbReference type="PANTHER" id="PTHR46444">
    <property type="entry name" value="DCD (DEVELOPMENT AND CELL DEATH) DOMAIN PROTEIN-RELATED"/>
    <property type="match status" value="1"/>
</dbReference>
<keyword evidence="4" id="KW-1185">Reference proteome</keyword>
<feature type="compositionally biased region" description="Basic and acidic residues" evidence="1">
    <location>
        <begin position="1198"/>
        <end position="1208"/>
    </location>
</feature>
<accession>A0A2P6Q772</accession>
<feature type="domain" description="DCD" evidence="2">
    <location>
        <begin position="30"/>
        <end position="160"/>
    </location>
</feature>
<feature type="compositionally biased region" description="Polar residues" evidence="1">
    <location>
        <begin position="952"/>
        <end position="970"/>
    </location>
</feature>
<feature type="region of interest" description="Disordered" evidence="1">
    <location>
        <begin position="1188"/>
        <end position="1213"/>
    </location>
</feature>
<evidence type="ECO:0000259" key="2">
    <source>
        <dbReference type="PROSITE" id="PS51222"/>
    </source>
</evidence>
<dbReference type="EMBL" id="PDCK01000043">
    <property type="protein sequence ID" value="PRQ30022.1"/>
    <property type="molecule type" value="Genomic_DNA"/>
</dbReference>
<dbReference type="SMART" id="SM00767">
    <property type="entry name" value="DCD"/>
    <property type="match status" value="1"/>
</dbReference>
<gene>
    <name evidence="3" type="ORF">RchiOBHm_Chr5g0020111</name>
</gene>
<sequence>MVVMISEFDSLLLSTPMESDEEHKTVQGMSPEYGAIFMSSSFTKDECFRRRLFGLPSGQGPFVKQIKSGMILFLFEFEKRELHGVFQASSDGRMNIVPNAWSRSGKKFPAQVRVNPIWHCHPLPESEFGDAIKENYFSKWKFNFGLSKAQVWRLLMLFNLRKLKSPHPQRALARNTAAQPVDIYRELDDGRLSSDKVGNLHKVDNMLRSIIESRYLEHLPGKVERDDAKFGNGVNVDFEHRALPSTEHTRSGQNGRCDGSLAMCGREGSVSHLDGPFYSGMPLQETYSLVQDKETSSHQMELPITGHSYAASRGDAIITSILPYDPDDPRLNLAHSLLVGNYDSVQDCDGQNGIPAVRNEVNPSYTETNSLNQSLEDVSKVDVRRSLSAINITPFPGATSSAEMAIYYSKSSLAPESLSEFGSNGRDGPSSYPLSPSDYPSFLVDRRHPVAIQNKPVHEIGPFTANVTSLEEIQCQSPCRTHSADLDSVDYHDCKCSDHKISDRMLCSDLLENRSSVFSRLRFNNPGWCLENLGHLGHEEDVKDTSSVDEVMEMLSESHHAWMESEKSKLHKRRQGNVEKSRNLKQTAVKSELEMIPEKANTASASPTGDKDDQSSKKTLFVDFKRRSDLRKVNSDTNGESAGSEGLLGGQCKRRKLIRPNFSENEPCDNKSYNRSHFMNSPGSAQECRSCEDAGGKKRKLAKPNFRENESSQESSAQCSIGEDAGGKRRKLARPNFRENESSLISSPQCSVGEDAGGSCGSFVGSQGKSLLQGAESSHDNEKIDTECVSKYETEIIVESSGGSPKIGDDSGKGCLHAYPGNSCLNLQASVDESSFCEDANCKELVGPDFRENELFRVSPHICSIGEYAGEKYEALVGSQGNTDAQIFPTFKMEIKQLSSGESLKIGDESGKSPVHDVGCQIVIGPSKDDILNAQEDLDHNDPMVLSRDGHQPSQSTVLNSASQPKTNGFSEFESDRGSELEMLPRVEFSPNIVGNGGSRKQNPDSPRVAENITNRVDAGMINYQHGSSTEQGQASCNSNQHDSLKQEGFGNDVLEAVEFGDNVASDNTSREREIDIKLESFVDSVKSGDENGMESVQVGILGALEDPILTRLSEDFPGTDQITVLESATQPKTNSGTSNGFSEIEGDRGSELQVLPLVERFPNINASDSADASMGNNQQGVNSEQLQTSCNSNNHRSLQEHGSKHNVQESMEFGDNEAIDDTVRENKRLWSILTARLQLVKRAQQQ</sequence>
<dbReference type="PROSITE" id="PS51222">
    <property type="entry name" value="DCD"/>
    <property type="match status" value="1"/>
</dbReference>
<dbReference type="InterPro" id="IPR013989">
    <property type="entry name" value="Dev_and_cell_death_domain"/>
</dbReference>
<dbReference type="OrthoDB" id="1149928at2759"/>
<dbReference type="AlphaFoldDB" id="A0A2P6Q772"/>
<proteinExistence type="predicted"/>
<feature type="region of interest" description="Disordered" evidence="1">
    <location>
        <begin position="562"/>
        <end position="622"/>
    </location>
</feature>
<feature type="region of interest" description="Disordered" evidence="1">
    <location>
        <begin position="948"/>
        <end position="979"/>
    </location>
</feature>
<dbReference type="Pfam" id="PF10539">
    <property type="entry name" value="Dev_Cell_Death"/>
    <property type="match status" value="1"/>
</dbReference>
<evidence type="ECO:0000313" key="4">
    <source>
        <dbReference type="Proteomes" id="UP000238479"/>
    </source>
</evidence>
<dbReference type="PANTHER" id="PTHR46444:SF9">
    <property type="entry name" value="DCD (DEVELOPMENT AND CELL DEATH) DOMAIN PROTEIN"/>
    <property type="match status" value="1"/>
</dbReference>
<reference evidence="3 4" key="1">
    <citation type="journal article" date="2018" name="Nat. Genet.">
        <title>The Rosa genome provides new insights in the design of modern roses.</title>
        <authorList>
            <person name="Bendahmane M."/>
        </authorList>
    </citation>
    <scope>NUCLEOTIDE SEQUENCE [LARGE SCALE GENOMIC DNA]</scope>
    <source>
        <strain evidence="4">cv. Old Blush</strain>
    </source>
</reference>
<evidence type="ECO:0000256" key="1">
    <source>
        <dbReference type="SAM" id="MobiDB-lite"/>
    </source>
</evidence>